<dbReference type="GO" id="GO:0006310">
    <property type="term" value="P:DNA recombination"/>
    <property type="evidence" value="ECO:0007669"/>
    <property type="project" value="TreeGrafter"/>
</dbReference>
<dbReference type="PANTHER" id="PTHR30580:SF1">
    <property type="entry name" value="COMF OPERON PROTEIN 1"/>
    <property type="match status" value="1"/>
</dbReference>
<dbReference type="InterPro" id="IPR014001">
    <property type="entry name" value="Helicase_ATP-bd"/>
</dbReference>
<evidence type="ECO:0000256" key="2">
    <source>
        <dbReference type="ARBA" id="ARBA00022840"/>
    </source>
</evidence>
<evidence type="ECO:0000256" key="3">
    <source>
        <dbReference type="ARBA" id="ARBA00023125"/>
    </source>
</evidence>
<dbReference type="SMART" id="SM00487">
    <property type="entry name" value="DEXDc"/>
    <property type="match status" value="1"/>
</dbReference>
<dbReference type="GO" id="GO:0005524">
    <property type="term" value="F:ATP binding"/>
    <property type="evidence" value="ECO:0007669"/>
    <property type="project" value="UniProtKB-KW"/>
</dbReference>
<dbReference type="GO" id="GO:0006302">
    <property type="term" value="P:double-strand break repair"/>
    <property type="evidence" value="ECO:0007669"/>
    <property type="project" value="TreeGrafter"/>
</dbReference>
<keyword evidence="3" id="KW-0238">DNA-binding</keyword>
<evidence type="ECO:0000259" key="5">
    <source>
        <dbReference type="PROSITE" id="PS51194"/>
    </source>
</evidence>
<proteinExistence type="predicted"/>
<dbReference type="PROSITE" id="PS51194">
    <property type="entry name" value="HELICASE_CTER"/>
    <property type="match status" value="1"/>
</dbReference>
<evidence type="ECO:0000259" key="4">
    <source>
        <dbReference type="PROSITE" id="PS51192"/>
    </source>
</evidence>
<dbReference type="SMART" id="SM00490">
    <property type="entry name" value="HELICc"/>
    <property type="match status" value="1"/>
</dbReference>
<keyword evidence="6" id="KW-0378">Hydrolase</keyword>
<protein>
    <submittedName>
        <fullName evidence="6">Putative ATP-dependent DNA helicase/translocase</fullName>
    </submittedName>
</protein>
<dbReference type="Pfam" id="PF04851">
    <property type="entry name" value="ResIII"/>
    <property type="match status" value="1"/>
</dbReference>
<accession>A0A3F3H8X4</accession>
<dbReference type="InterPro" id="IPR006935">
    <property type="entry name" value="Helicase/UvrB_N"/>
</dbReference>
<reference evidence="6" key="1">
    <citation type="journal article" date="2015" name="BMC Genomics">
        <title>Comparative genomics of Fructobacillus spp. and Leuconostoc spp. reveals niche-specific evolution of Fructobacillus spp.</title>
        <authorList>
            <person name="Endo A."/>
            <person name="Tanizawa Y."/>
            <person name="Tanaka N."/>
            <person name="Maeno S."/>
            <person name="Kumar H."/>
            <person name="Shiwa Y."/>
            <person name="Okada S."/>
            <person name="Yoshikawa H."/>
            <person name="Dicks L."/>
            <person name="Nakagawa J."/>
            <person name="Arita M."/>
        </authorList>
    </citation>
    <scope>NUCLEOTIDE SEQUENCE [LARGE SCALE GENOMIC DNA]</scope>
    <source>
        <strain evidence="6">F214-1</strain>
    </source>
</reference>
<feature type="domain" description="Helicase C-terminal" evidence="5">
    <location>
        <begin position="279"/>
        <end position="432"/>
    </location>
</feature>
<keyword evidence="1" id="KW-0547">Nucleotide-binding</keyword>
<dbReference type="AlphaFoldDB" id="A0A3F3H8X4"/>
<gene>
    <name evidence="6" type="ORF">FTRO_0040230</name>
</gene>
<dbReference type="GO" id="GO:0043138">
    <property type="term" value="F:3'-5' DNA helicase activity"/>
    <property type="evidence" value="ECO:0007669"/>
    <property type="project" value="TreeGrafter"/>
</dbReference>
<keyword evidence="2" id="KW-0067">ATP-binding</keyword>
<dbReference type="GO" id="GO:0016787">
    <property type="term" value="F:hydrolase activity"/>
    <property type="evidence" value="ECO:0007669"/>
    <property type="project" value="InterPro"/>
</dbReference>
<name>A0A3F3H8X4_9LACO</name>
<dbReference type="PANTHER" id="PTHR30580">
    <property type="entry name" value="PRIMOSOMAL PROTEIN N"/>
    <property type="match status" value="1"/>
</dbReference>
<dbReference type="GO" id="GO:0006270">
    <property type="term" value="P:DNA replication initiation"/>
    <property type="evidence" value="ECO:0007669"/>
    <property type="project" value="TreeGrafter"/>
</dbReference>
<dbReference type="InterPro" id="IPR001650">
    <property type="entry name" value="Helicase_C-like"/>
</dbReference>
<dbReference type="Gene3D" id="3.40.50.300">
    <property type="entry name" value="P-loop containing nucleotide triphosphate hydrolases"/>
    <property type="match status" value="2"/>
</dbReference>
<dbReference type="Proteomes" id="UP000064514">
    <property type="component" value="Unassembled WGS sequence"/>
</dbReference>
<dbReference type="Pfam" id="PF00271">
    <property type="entry name" value="Helicase_C"/>
    <property type="match status" value="1"/>
</dbReference>
<evidence type="ECO:0000256" key="1">
    <source>
        <dbReference type="ARBA" id="ARBA00022741"/>
    </source>
</evidence>
<keyword evidence="6" id="KW-0347">Helicase</keyword>
<sequence length="434" mass="48941">MNAEKLYGRLVTWPKAVEPPILCHTLPAFKQGICQRCGQKERAKLANNGFYCLKCLNMGRISTNDCLLTIPEPNLFQAESHLRWNGQLTKQQEQVSQDLMASYDRRENRLVWAVTGAGKTEMLFPLIDYALRGKGRVAILTPRVDVVLELAPRLEAAFDCPIQVLYGQHGSQYQYSQLVLATTHQALRFYRAFDLLIIDEVDAFPFRGDAALSYAVLRAQKIQSSVVYLTATPTADLKRLVKQKKLAQSYLPQRFHQGLLPQIQVQRVGNWRKHPPKKLLTAVQLWVNQQNPFLIFVPRVKDLVRVFDYLQRFQTIKGTTVHSTDPDRAEKVRDLRSGAYRYLVTTTILERGVTLPALEVVVLGADDSVFSTAALVQIAGRVGRSKNRPDGLVLALIQEPTLKLRAARQQIADLNNRAKQVAGVPTDSQEGDEN</sequence>
<dbReference type="PROSITE" id="PS51192">
    <property type="entry name" value="HELICASE_ATP_BIND_1"/>
    <property type="match status" value="1"/>
</dbReference>
<dbReference type="InterPro" id="IPR027417">
    <property type="entry name" value="P-loop_NTPase"/>
</dbReference>
<dbReference type="EMBL" id="DF968081">
    <property type="protein sequence ID" value="GAP04288.1"/>
    <property type="molecule type" value="Genomic_DNA"/>
</dbReference>
<organism evidence="6">
    <name type="scientific">Fructobacillus tropaeoli</name>
    <dbReference type="NCBI Taxonomy" id="709323"/>
    <lineage>
        <taxon>Bacteria</taxon>
        <taxon>Bacillati</taxon>
        <taxon>Bacillota</taxon>
        <taxon>Bacilli</taxon>
        <taxon>Lactobacillales</taxon>
        <taxon>Lactobacillaceae</taxon>
        <taxon>Fructobacillus</taxon>
    </lineage>
</organism>
<dbReference type="GO" id="GO:0003677">
    <property type="term" value="F:DNA binding"/>
    <property type="evidence" value="ECO:0007669"/>
    <property type="project" value="UniProtKB-KW"/>
</dbReference>
<dbReference type="RefSeq" id="WP_059393720.1">
    <property type="nucleotide sequence ID" value="NZ_CAUZLZ010000004.1"/>
</dbReference>
<dbReference type="SUPFAM" id="SSF52540">
    <property type="entry name" value="P-loop containing nucleoside triphosphate hydrolases"/>
    <property type="match status" value="1"/>
</dbReference>
<feature type="domain" description="Helicase ATP-binding" evidence="4">
    <location>
        <begin position="100"/>
        <end position="251"/>
    </location>
</feature>
<dbReference type="STRING" id="709323.GCA_001047135_00831"/>
<evidence type="ECO:0000313" key="6">
    <source>
        <dbReference type="EMBL" id="GAP04288.1"/>
    </source>
</evidence>